<gene>
    <name evidence="1" type="ORF">MNBD_GAMMA20-753</name>
</gene>
<name>A0A3B1AYK5_9ZZZZ</name>
<dbReference type="EMBL" id="UOFU01000134">
    <property type="protein sequence ID" value="VAW97896.1"/>
    <property type="molecule type" value="Genomic_DNA"/>
</dbReference>
<dbReference type="AlphaFoldDB" id="A0A3B1AYK5"/>
<proteinExistence type="predicted"/>
<dbReference type="InterPro" id="IPR011989">
    <property type="entry name" value="ARM-like"/>
</dbReference>
<sequence length="415" mass="46527">MQAPIIRPIIEQHAEEAAFLWLQRNAAVREPHYSLKDLAHLDDRLEAHIDGLRIAGDAGWEICEEALAIKEPGEIFTAAVLAFESDDGHRVDEVITAIEAAPENLQALVSALGWIDTRYFQQWVPGMVNASADIYRYLAISAYTICRIDPGESLSTALQNSDPLIQVRALRAVGELKQKDLMPELKKFSQSSNLACRFWSAWSEVLLSDSSAIDRLKTFVSIESAYCEPAIQLLLRVMDIKQAQLFLNGLLKTADNQRLIARGTGMVGDPVVIPWLIELMANPQLARVAGESFSMITGVDIAYDDLEGEWPDSFEAGPTENPEDEDVAMDLDEDLAWPEPDLIRSWWQEKGKNFRPGTRYLCGQPIHVEHCQKVLRDGYQRQRRAAALELALLQADTPVFNTSARGFLQQKWLGK</sequence>
<dbReference type="InterPro" id="IPR016024">
    <property type="entry name" value="ARM-type_fold"/>
</dbReference>
<evidence type="ECO:0000313" key="1">
    <source>
        <dbReference type="EMBL" id="VAW97896.1"/>
    </source>
</evidence>
<dbReference type="NCBIfam" id="TIGR02270">
    <property type="entry name" value="TIGR02270 family protein"/>
    <property type="match status" value="1"/>
</dbReference>
<accession>A0A3B1AYK5</accession>
<protein>
    <submittedName>
        <fullName evidence="1">FOG: HEAT repeat</fullName>
    </submittedName>
</protein>
<dbReference type="Gene3D" id="1.25.10.10">
    <property type="entry name" value="Leucine-rich Repeat Variant"/>
    <property type="match status" value="1"/>
</dbReference>
<dbReference type="SUPFAM" id="SSF48371">
    <property type="entry name" value="ARM repeat"/>
    <property type="match status" value="1"/>
</dbReference>
<organism evidence="1">
    <name type="scientific">hydrothermal vent metagenome</name>
    <dbReference type="NCBI Taxonomy" id="652676"/>
    <lineage>
        <taxon>unclassified sequences</taxon>
        <taxon>metagenomes</taxon>
        <taxon>ecological metagenomes</taxon>
    </lineage>
</organism>
<dbReference type="InterPro" id="IPR011959">
    <property type="entry name" value="CHP02270"/>
</dbReference>
<reference evidence="1" key="1">
    <citation type="submission" date="2018-06" db="EMBL/GenBank/DDBJ databases">
        <authorList>
            <person name="Zhirakovskaya E."/>
        </authorList>
    </citation>
    <scope>NUCLEOTIDE SEQUENCE</scope>
</reference>